<evidence type="ECO:0000313" key="5">
    <source>
        <dbReference type="Proteomes" id="UP000259211"/>
    </source>
</evidence>
<dbReference type="EMBL" id="NOWI01000014">
    <property type="protein sequence ID" value="RFT42071.1"/>
    <property type="molecule type" value="Genomic_DNA"/>
</dbReference>
<dbReference type="PANTHER" id="PTHR21180">
    <property type="entry name" value="ENDONUCLEASE/EXONUCLEASE/PHOSPHATASE FAMILY DOMAIN-CONTAINING PROTEIN 1"/>
    <property type="match status" value="1"/>
</dbReference>
<proteinExistence type="predicted"/>
<name>A0A3E2D9W0_9ACTN</name>
<sequence>MSDEYRERLEDLMARLPARSTGPRRSATPAAEEPAEDEAPRPTRSVTRVHASAVGILLVLVLSVVAVVLLRSKPAEVPAGAVVVSTVPEGATLPGAASSDAETPEGSASAPAAVLSPSPAPTENQSVQVHVAGRVRHPGVYTVPGDARVADAVEAAGGMASGAHPGRLNLAAPVCDGCQIWIPARGDGMVAPPGQTGSVTATQRTGPSETGGAAGGPSAAGAPINLNTASQGELESIDGVGPVMAGRIVAWRQEHGRFTSVDQLREISGVGPKTFEKIRPHATV</sequence>
<keyword evidence="2" id="KW-0472">Membrane</keyword>
<keyword evidence="2" id="KW-1133">Transmembrane helix</keyword>
<dbReference type="GO" id="GO:0015628">
    <property type="term" value="P:protein secretion by the type II secretion system"/>
    <property type="evidence" value="ECO:0007669"/>
    <property type="project" value="TreeGrafter"/>
</dbReference>
<dbReference type="InterPro" id="IPR003583">
    <property type="entry name" value="Hlx-hairpin-Hlx_DNA-bd_motif"/>
</dbReference>
<dbReference type="PANTHER" id="PTHR21180:SF32">
    <property type="entry name" value="ENDONUCLEASE_EXONUCLEASE_PHOSPHATASE FAMILY DOMAIN-CONTAINING PROTEIN 1"/>
    <property type="match status" value="1"/>
</dbReference>
<feature type="region of interest" description="Disordered" evidence="1">
    <location>
        <begin position="1"/>
        <end position="45"/>
    </location>
</feature>
<dbReference type="GO" id="GO:0006281">
    <property type="term" value="P:DNA repair"/>
    <property type="evidence" value="ECO:0007669"/>
    <property type="project" value="InterPro"/>
</dbReference>
<feature type="compositionally biased region" description="Low complexity" evidence="1">
    <location>
        <begin position="23"/>
        <end position="32"/>
    </location>
</feature>
<dbReference type="SUPFAM" id="SSF47781">
    <property type="entry name" value="RuvA domain 2-like"/>
    <property type="match status" value="1"/>
</dbReference>
<dbReference type="AlphaFoldDB" id="A0A3E2D9W0"/>
<dbReference type="InterPro" id="IPR010994">
    <property type="entry name" value="RuvA_2-like"/>
</dbReference>
<feature type="compositionally biased region" description="Basic and acidic residues" evidence="1">
    <location>
        <begin position="1"/>
        <end position="13"/>
    </location>
</feature>
<dbReference type="InterPro" id="IPR004509">
    <property type="entry name" value="Competence_ComEA_HhH"/>
</dbReference>
<comment type="caution">
    <text evidence="4">The sequence shown here is derived from an EMBL/GenBank/DDBJ whole genome shotgun (WGS) entry which is preliminary data.</text>
</comment>
<keyword evidence="2" id="KW-0812">Transmembrane</keyword>
<accession>A0A3E2D9W0</accession>
<dbReference type="InterPro" id="IPR019554">
    <property type="entry name" value="Soluble_ligand-bd"/>
</dbReference>
<feature type="region of interest" description="Disordered" evidence="1">
    <location>
        <begin position="94"/>
        <end position="123"/>
    </location>
</feature>
<dbReference type="Gene3D" id="3.10.560.10">
    <property type="entry name" value="Outer membrane lipoprotein wza domain like"/>
    <property type="match status" value="1"/>
</dbReference>
<dbReference type="Proteomes" id="UP000259211">
    <property type="component" value="Unassembled WGS sequence"/>
</dbReference>
<dbReference type="InterPro" id="IPR051675">
    <property type="entry name" value="Endo/Exo/Phosphatase_dom_1"/>
</dbReference>
<evidence type="ECO:0000256" key="2">
    <source>
        <dbReference type="SAM" id="Phobius"/>
    </source>
</evidence>
<gene>
    <name evidence="4" type="ORF">CHT91_11930</name>
</gene>
<evidence type="ECO:0000259" key="3">
    <source>
        <dbReference type="SMART" id="SM00278"/>
    </source>
</evidence>
<dbReference type="Pfam" id="PF12836">
    <property type="entry name" value="HHH_3"/>
    <property type="match status" value="1"/>
</dbReference>
<feature type="transmembrane region" description="Helical" evidence="2">
    <location>
        <begin position="49"/>
        <end position="70"/>
    </location>
</feature>
<feature type="region of interest" description="Disordered" evidence="1">
    <location>
        <begin position="191"/>
        <end position="222"/>
    </location>
</feature>
<dbReference type="GO" id="GO:0003677">
    <property type="term" value="F:DNA binding"/>
    <property type="evidence" value="ECO:0007669"/>
    <property type="project" value="InterPro"/>
</dbReference>
<evidence type="ECO:0000313" key="4">
    <source>
        <dbReference type="EMBL" id="RFT42071.1"/>
    </source>
</evidence>
<dbReference type="SMART" id="SM00278">
    <property type="entry name" value="HhH1"/>
    <property type="match status" value="2"/>
</dbReference>
<feature type="compositionally biased region" description="Polar residues" evidence="1">
    <location>
        <begin position="195"/>
        <end position="208"/>
    </location>
</feature>
<dbReference type="Gene3D" id="1.10.150.320">
    <property type="entry name" value="Photosystem II 12 kDa extrinsic protein"/>
    <property type="match status" value="1"/>
</dbReference>
<dbReference type="GO" id="GO:0015627">
    <property type="term" value="C:type II protein secretion system complex"/>
    <property type="evidence" value="ECO:0007669"/>
    <property type="project" value="TreeGrafter"/>
</dbReference>
<reference evidence="4 5" key="1">
    <citation type="submission" date="2017-07" db="EMBL/GenBank/DDBJ databases">
        <authorList>
            <person name="Sun Z.S."/>
            <person name="Albrecht U."/>
            <person name="Echele G."/>
            <person name="Lee C.C."/>
        </authorList>
    </citation>
    <scope>NUCLEOTIDE SEQUENCE [LARGE SCALE GENOMIC DNA]</scope>
    <source>
        <strain evidence="4 5">P16-029</strain>
    </source>
</reference>
<feature type="domain" description="Helix-hairpin-helix DNA-binding motif class 1" evidence="3">
    <location>
        <begin position="232"/>
        <end position="251"/>
    </location>
</feature>
<dbReference type="RefSeq" id="WP_117189797.1">
    <property type="nucleotide sequence ID" value="NZ_NOWI01000014.1"/>
</dbReference>
<feature type="compositionally biased region" description="Low complexity" evidence="1">
    <location>
        <begin position="107"/>
        <end position="117"/>
    </location>
</feature>
<organism evidence="4 5">
    <name type="scientific">Cutibacterium avidum</name>
    <dbReference type="NCBI Taxonomy" id="33010"/>
    <lineage>
        <taxon>Bacteria</taxon>
        <taxon>Bacillati</taxon>
        <taxon>Actinomycetota</taxon>
        <taxon>Actinomycetes</taxon>
        <taxon>Propionibacteriales</taxon>
        <taxon>Propionibacteriaceae</taxon>
        <taxon>Cutibacterium</taxon>
    </lineage>
</organism>
<dbReference type="NCBIfam" id="TIGR00426">
    <property type="entry name" value="competence protein ComEA helix-hairpin-helix repeat region"/>
    <property type="match status" value="1"/>
</dbReference>
<dbReference type="Pfam" id="PF10531">
    <property type="entry name" value="SLBB"/>
    <property type="match status" value="1"/>
</dbReference>
<feature type="domain" description="Helix-hairpin-helix DNA-binding motif class 1" evidence="3">
    <location>
        <begin position="262"/>
        <end position="281"/>
    </location>
</feature>
<protein>
    <submittedName>
        <fullName evidence="4">Competence protein ComE</fullName>
    </submittedName>
</protein>
<evidence type="ECO:0000256" key="1">
    <source>
        <dbReference type="SAM" id="MobiDB-lite"/>
    </source>
</evidence>